<gene>
    <name evidence="6" type="ORF">IP92_04853</name>
</gene>
<dbReference type="AlphaFoldDB" id="A0A562PH96"/>
<proteinExistence type="predicted"/>
<evidence type="ECO:0000256" key="2">
    <source>
        <dbReference type="ARBA" id="ARBA00022525"/>
    </source>
</evidence>
<feature type="compositionally biased region" description="Gly residues" evidence="4">
    <location>
        <begin position="247"/>
        <end position="256"/>
    </location>
</feature>
<dbReference type="RefSeq" id="WP_145880111.1">
    <property type="nucleotide sequence ID" value="NZ_VLKW01000011.1"/>
</dbReference>
<dbReference type="InterPro" id="IPR051417">
    <property type="entry name" value="SDr/BOS_complex"/>
</dbReference>
<evidence type="ECO:0000313" key="7">
    <source>
        <dbReference type="Proteomes" id="UP000315112"/>
    </source>
</evidence>
<dbReference type="Gene3D" id="2.60.40.10">
    <property type="entry name" value="Immunoglobulins"/>
    <property type="match status" value="6"/>
</dbReference>
<sequence length="1159" mass="118324">MSDIFLTSTIHVDEDSNVSLALRDVLAQAGYTTPATLSVSELITEMPDGEYADGNTPLIGMADAQTLYVRPGAWQQDYNGQFTTYQLVVAGDNGDLVTLELRVVVDPVNDAPTGTDHAFDLATRDAVVLTKDAFGFHDAVEGNAFQSVIVTTLPAAGTIMLNGAPVSAGTEVAVADIEAGHLSFVPDAASGGLVEMGFHVRDNGGTTGTGAQDTSVTMNYLTFKVPAPAPTPAPPPTDPGSGQPPATGGGDTGTGGSLPPSTGAPQLARIGDTVWEDANGNGIQDRGEAGIGGVTVVLRDSTGATVQTTTTDASGHYQFEAGSGTYTIGVTAPAGYTMTAKGAGSDAAADSDVNANGISDTFTVAKGDVNDSADAGMYRAAGISTTLWNDANGNGQRDAGEAGIASVKAALLDAAGNTVATSVTDAQGNLSFAGLQPGSYSLKFDAASLPAGYTFRATGTDLDAAGASAKLTLASGQQATLQAAAFAPIGTVASTVWEDRNGNGVQDAGETGIAGTKVRLVDTKGVIVATTTTDAQGNYKFSAAAGDYTVRVDKPAGFQFTSTNAGANDAIDSDVDASGASALFTVRGGQTVDAADAGAYRTATLGNRVWFDCDGDGIQDSGESGIGGVKVTLLDKDGKAVAATATDCNGQYAFTGLKPGTYSVQFDKSALPSGYVITQRDAGTDDTRDSDIDANGLSQKVVLLSGETNNTIDAGVAQAARIHSTVWEDSDYDGLQDCGEAGIGGVTVRLYDANHVLKASTVTAADGSYEFGKLAAGSYSVEVVRPSGYYTTKANVGYNSYDSYDSDFSNVGTTTTATSGTFKLAAGEVATSIDAGLYRKASIGDKVWRDANHNGVQDTGEEGIGKIKVMLYNAGTGALLGTTTTDAKGSYLFKDLDPGSYYLKFDKTNVSFTDAKGYTYAMNDWKWGVKNTGSNDQIDSDVKGDGISKVGLTQTDATFLSSGENDMSWDAAITPIALDLDGDGIHTIARADFTGKFDLLGTGNAIRTGWLSSGDAFLAIDANGNGTIDGIGELFGGASKGSGFAKLASFDSNGDGHVDAHDAQFGALTLWRDANSNGITDAGELISLAQAGVTSLAVAFEELPFLDANGNLHLERSSATVAGHTVAMTDVYFNVAAADVAAAGMEVTSMATLIGQAAQ</sequence>
<evidence type="ECO:0000256" key="1">
    <source>
        <dbReference type="ARBA" id="ARBA00004613"/>
    </source>
</evidence>
<dbReference type="PANTHER" id="PTHR23303:SF15">
    <property type="entry name" value="COLOSSIN-A"/>
    <property type="match status" value="1"/>
</dbReference>
<feature type="domain" description="SD-repeat containing protein B" evidence="5">
    <location>
        <begin position="269"/>
        <end position="377"/>
    </location>
</feature>
<reference evidence="6 7" key="1">
    <citation type="journal article" date="2015" name="Stand. Genomic Sci.">
        <title>Genomic Encyclopedia of Bacterial and Archaeal Type Strains, Phase III: the genomes of soil and plant-associated and newly described type strains.</title>
        <authorList>
            <person name="Whitman W.B."/>
            <person name="Woyke T."/>
            <person name="Klenk H.P."/>
            <person name="Zhou Y."/>
            <person name="Lilburn T.G."/>
            <person name="Beck B.J."/>
            <person name="De Vos P."/>
            <person name="Vandamme P."/>
            <person name="Eisen J.A."/>
            <person name="Garrity G."/>
            <person name="Hugenholtz P."/>
            <person name="Kyrpides N.C."/>
        </authorList>
    </citation>
    <scope>NUCLEOTIDE SEQUENCE [LARGE SCALE GENOMIC DNA]</scope>
    <source>
        <strain evidence="6 7">CGMCC 1.10685</strain>
    </source>
</reference>
<dbReference type="InterPro" id="IPR013783">
    <property type="entry name" value="Ig-like_fold"/>
</dbReference>
<dbReference type="Pfam" id="PF17210">
    <property type="entry name" value="SdrD_B"/>
    <property type="match status" value="6"/>
</dbReference>
<evidence type="ECO:0000313" key="6">
    <source>
        <dbReference type="EMBL" id="TWI43799.1"/>
    </source>
</evidence>
<name>A0A562PH96_9BURK</name>
<feature type="domain" description="SD-repeat containing protein B" evidence="5">
    <location>
        <begin position="493"/>
        <end position="598"/>
    </location>
</feature>
<organism evidence="6 7">
    <name type="scientific">Pseudoduganella flava</name>
    <dbReference type="NCBI Taxonomy" id="871742"/>
    <lineage>
        <taxon>Bacteria</taxon>
        <taxon>Pseudomonadati</taxon>
        <taxon>Pseudomonadota</taxon>
        <taxon>Betaproteobacteria</taxon>
        <taxon>Burkholderiales</taxon>
        <taxon>Oxalobacteraceae</taxon>
        <taxon>Telluria group</taxon>
        <taxon>Pseudoduganella</taxon>
    </lineage>
</organism>
<feature type="domain" description="SD-repeat containing protein B" evidence="5">
    <location>
        <begin position="385"/>
        <end position="468"/>
    </location>
</feature>
<dbReference type="GO" id="GO:0005576">
    <property type="term" value="C:extracellular region"/>
    <property type="evidence" value="ECO:0007669"/>
    <property type="project" value="UniProtKB-SubCell"/>
</dbReference>
<feature type="domain" description="SD-repeat containing protein B" evidence="5">
    <location>
        <begin position="722"/>
        <end position="837"/>
    </location>
</feature>
<dbReference type="EMBL" id="VLKW01000011">
    <property type="protein sequence ID" value="TWI43799.1"/>
    <property type="molecule type" value="Genomic_DNA"/>
</dbReference>
<evidence type="ECO:0000256" key="3">
    <source>
        <dbReference type="ARBA" id="ARBA00022729"/>
    </source>
</evidence>
<dbReference type="PANTHER" id="PTHR23303">
    <property type="entry name" value="CARBOXYPEPTIDASE REGULATORY REGION-CONTAINING"/>
    <property type="match status" value="1"/>
</dbReference>
<dbReference type="Proteomes" id="UP000315112">
    <property type="component" value="Unassembled WGS sequence"/>
</dbReference>
<feature type="region of interest" description="Disordered" evidence="4">
    <location>
        <begin position="224"/>
        <end position="266"/>
    </location>
</feature>
<feature type="compositionally biased region" description="Pro residues" evidence="4">
    <location>
        <begin position="227"/>
        <end position="238"/>
    </location>
</feature>
<accession>A0A562PH96</accession>
<keyword evidence="2" id="KW-0964">Secreted</keyword>
<evidence type="ECO:0000259" key="5">
    <source>
        <dbReference type="Pfam" id="PF17210"/>
    </source>
</evidence>
<keyword evidence="3" id="KW-0732">Signal</keyword>
<feature type="domain" description="SD-repeat containing protein B" evidence="5">
    <location>
        <begin position="841"/>
        <end position="972"/>
    </location>
</feature>
<comment type="subcellular location">
    <subcellularLocation>
        <location evidence="1">Secreted</location>
    </subcellularLocation>
</comment>
<protein>
    <submittedName>
        <fullName evidence="6">SdrD B-like protein</fullName>
    </submittedName>
</protein>
<dbReference type="InterPro" id="IPR033764">
    <property type="entry name" value="Sdr_B"/>
</dbReference>
<dbReference type="SUPFAM" id="SSF117074">
    <property type="entry name" value="Hypothetical protein PA1324"/>
    <property type="match status" value="6"/>
</dbReference>
<evidence type="ECO:0000256" key="4">
    <source>
        <dbReference type="SAM" id="MobiDB-lite"/>
    </source>
</evidence>
<dbReference type="OrthoDB" id="9773411at2"/>
<feature type="domain" description="SD-repeat containing protein B" evidence="5">
    <location>
        <begin position="603"/>
        <end position="716"/>
    </location>
</feature>
<comment type="caution">
    <text evidence="6">The sequence shown here is derived from an EMBL/GenBank/DDBJ whole genome shotgun (WGS) entry which is preliminary data.</text>
</comment>